<comment type="catalytic activity">
    <reaction evidence="1">
        <text>D-glucose + O2 = 2-dehydro-D-glucose + H2O2</text>
        <dbReference type="Rhea" id="RHEA:10552"/>
        <dbReference type="ChEBI" id="CHEBI:4167"/>
        <dbReference type="ChEBI" id="CHEBI:15379"/>
        <dbReference type="ChEBI" id="CHEBI:16240"/>
        <dbReference type="ChEBI" id="CHEBI:16609"/>
        <dbReference type="EC" id="1.1.3.10"/>
    </reaction>
</comment>
<evidence type="ECO:0000256" key="1">
    <source>
        <dbReference type="ARBA" id="ARBA00000827"/>
    </source>
</evidence>
<keyword evidence="7" id="KW-0274">FAD</keyword>
<dbReference type="InterPro" id="IPR012814">
    <property type="entry name" value="P2OX"/>
</dbReference>
<gene>
    <name evidence="14" type="ORF">CTheo_4258</name>
</gene>
<protein>
    <recommendedName>
        <fullName evidence="11">peptidylprolyl isomerase</fullName>
        <ecNumber evidence="11">5.2.1.8</ecNumber>
    </recommendedName>
</protein>
<dbReference type="Proteomes" id="UP000383932">
    <property type="component" value="Unassembled WGS sequence"/>
</dbReference>
<sequence>MRVSFIVAGLLSMASAAFALEDGVEVDAYHIPSECPLRSHNGDKLSMHYTGKLESNGKKFDSSRDRNQPFEFTIGSGQVIQGWEQGLLDMCVGEKRKLTISPKLGYGDRGFPPVIPGGSTLIFDVELLGIKERKPETKEELYAGAHQVYAASEFSPWSLALGLSVQDNQAKTWDAATASPRNEFTGFFSMTELDYDVFIAGSGPIGATYARHVLEHHKSARILMVEVGSQESPIIGANLKNSIKYQRDLSAFTHIIRAAFQPVSIPPAGGFLPTLQGDVWSQPGSRSSISSPYNPDQDPYVAVGESVTHTVGGMATHWTCACPEPHDEELVECPIELGEMRQLLRRGKKLLNVHDDHFEHSLRHQLVKKALTDAYAPRGIAVKSIPLAGERPKDNDTLFNWTGVDTILGDYIFTKDTQGRDRFKLLSECLVVKFITDPDVPDKVISALIRDLRTGHESNISAKVFVAACGVVCTPQLLWNSDIRHKALGHYFTTQSHTFCQVVLRRTLIDSLKTSHPDIEVDPIDGLPIPLHDPEPQITIPYSAEHPFHTQFHRDAFSYGDVGPQIDQRVVLDIRYFGKLEIKESNYVSFSYQDRHGRPNTDIYDMPQPTFHFRTSTKDDALTQRMMREMCDSASVLGSYLPNAPPQHMGLGCHSTGTTRVGNDPKTSVANKNSRVRRDGEDLFRNLWVGGTSCIPDSTACNPTLTAVAYAIQGAEDLIKVLGTGKDV</sequence>
<evidence type="ECO:0000256" key="4">
    <source>
        <dbReference type="ARBA" id="ARBA00010790"/>
    </source>
</evidence>
<dbReference type="GO" id="GO:0003755">
    <property type="term" value="F:peptidyl-prolyl cis-trans isomerase activity"/>
    <property type="evidence" value="ECO:0007669"/>
    <property type="project" value="UniProtKB-KW"/>
</dbReference>
<dbReference type="NCBIfam" id="TIGR02462">
    <property type="entry name" value="pyranose_ox"/>
    <property type="match status" value="1"/>
</dbReference>
<keyword evidence="12" id="KW-0732">Signal</keyword>
<dbReference type="SUPFAM" id="SSF54373">
    <property type="entry name" value="FAD-linked reductases, C-terminal domain"/>
    <property type="match status" value="1"/>
</dbReference>
<evidence type="ECO:0000313" key="15">
    <source>
        <dbReference type="Proteomes" id="UP000383932"/>
    </source>
</evidence>
<dbReference type="GO" id="GO:0050233">
    <property type="term" value="F:pyranose oxidase activity"/>
    <property type="evidence" value="ECO:0007669"/>
    <property type="project" value="UniProtKB-EC"/>
</dbReference>
<feature type="domain" description="PPIase FKBP-type" evidence="13">
    <location>
        <begin position="42"/>
        <end position="131"/>
    </location>
</feature>
<evidence type="ECO:0000256" key="11">
    <source>
        <dbReference type="PROSITE-ProRule" id="PRU00277"/>
    </source>
</evidence>
<keyword evidence="10 11" id="KW-0413">Isomerase</keyword>
<dbReference type="Pfam" id="PF00254">
    <property type="entry name" value="FKBP_C"/>
    <property type="match status" value="1"/>
</dbReference>
<dbReference type="InterPro" id="IPR036188">
    <property type="entry name" value="FAD/NAD-bd_sf"/>
</dbReference>
<evidence type="ECO:0000259" key="13">
    <source>
        <dbReference type="PROSITE" id="PS50059"/>
    </source>
</evidence>
<evidence type="ECO:0000256" key="6">
    <source>
        <dbReference type="ARBA" id="ARBA00022630"/>
    </source>
</evidence>
<evidence type="ECO:0000256" key="10">
    <source>
        <dbReference type="ARBA" id="ARBA00023235"/>
    </source>
</evidence>
<comment type="subunit">
    <text evidence="5">Homotetramer.</text>
</comment>
<comment type="catalytic activity">
    <reaction evidence="2 11">
        <text>[protein]-peptidylproline (omega=180) = [protein]-peptidylproline (omega=0)</text>
        <dbReference type="Rhea" id="RHEA:16237"/>
        <dbReference type="Rhea" id="RHEA-COMP:10747"/>
        <dbReference type="Rhea" id="RHEA-COMP:10748"/>
        <dbReference type="ChEBI" id="CHEBI:83833"/>
        <dbReference type="ChEBI" id="CHEBI:83834"/>
        <dbReference type="EC" id="5.2.1.8"/>
    </reaction>
</comment>
<evidence type="ECO:0000256" key="8">
    <source>
        <dbReference type="ARBA" id="ARBA00023002"/>
    </source>
</evidence>
<dbReference type="InterPro" id="IPR051473">
    <property type="entry name" value="P2Ox-like"/>
</dbReference>
<comment type="cofactor">
    <cofactor evidence="3">
        <name>FAD</name>
        <dbReference type="ChEBI" id="CHEBI:57692"/>
    </cofactor>
</comment>
<reference evidence="14 15" key="1">
    <citation type="journal article" date="2019" name="Fungal Biol. Biotechnol.">
        <title>Draft genome sequence of fastidious pathogen Ceratobasidium theobromae, which causes vascular-streak dieback in Theobroma cacao.</title>
        <authorList>
            <person name="Ali S.S."/>
            <person name="Asman A."/>
            <person name="Shao J."/>
            <person name="Firmansyah A.P."/>
            <person name="Susilo A.W."/>
            <person name="Rosmana A."/>
            <person name="McMahon P."/>
            <person name="Junaid M."/>
            <person name="Guest D."/>
            <person name="Kheng T.Y."/>
            <person name="Meinhardt L.W."/>
            <person name="Bailey B.A."/>
        </authorList>
    </citation>
    <scope>NUCLEOTIDE SEQUENCE [LARGE SCALE GENOMIC DNA]</scope>
    <source>
        <strain evidence="14 15">CT2</strain>
    </source>
</reference>
<evidence type="ECO:0000313" key="14">
    <source>
        <dbReference type="EMBL" id="KAB5592271.1"/>
    </source>
</evidence>
<accession>A0A5N5QL99</accession>
<evidence type="ECO:0000256" key="9">
    <source>
        <dbReference type="ARBA" id="ARBA00023110"/>
    </source>
</evidence>
<dbReference type="Gene3D" id="3.50.50.60">
    <property type="entry name" value="FAD/NAD(P)-binding domain"/>
    <property type="match status" value="2"/>
</dbReference>
<keyword evidence="15" id="KW-1185">Reference proteome</keyword>
<proteinExistence type="inferred from homology"/>
<dbReference type="OrthoDB" id="269227at2759"/>
<evidence type="ECO:0000256" key="2">
    <source>
        <dbReference type="ARBA" id="ARBA00000971"/>
    </source>
</evidence>
<dbReference type="EC" id="5.2.1.8" evidence="11"/>
<dbReference type="EMBL" id="SSOP01000070">
    <property type="protein sequence ID" value="KAB5592271.1"/>
    <property type="molecule type" value="Genomic_DNA"/>
</dbReference>
<comment type="caution">
    <text evidence="14">The sequence shown here is derived from an EMBL/GenBank/DDBJ whole genome shotgun (WGS) entry which is preliminary data.</text>
</comment>
<dbReference type="SUPFAM" id="SSF51905">
    <property type="entry name" value="FAD/NAD(P)-binding domain"/>
    <property type="match status" value="1"/>
</dbReference>
<dbReference type="Gene3D" id="3.10.50.40">
    <property type="match status" value="1"/>
</dbReference>
<feature type="chain" id="PRO_5024413373" description="peptidylprolyl isomerase" evidence="12">
    <location>
        <begin position="20"/>
        <end position="728"/>
    </location>
</feature>
<dbReference type="SUPFAM" id="SSF54534">
    <property type="entry name" value="FKBP-like"/>
    <property type="match status" value="1"/>
</dbReference>
<comment type="similarity">
    <text evidence="4">Belongs to the GMC oxidoreductase family.</text>
</comment>
<dbReference type="InterPro" id="IPR007867">
    <property type="entry name" value="GMC_OxRtase_C"/>
</dbReference>
<dbReference type="InterPro" id="IPR001179">
    <property type="entry name" value="PPIase_FKBP_dom"/>
</dbReference>
<dbReference type="PROSITE" id="PS50059">
    <property type="entry name" value="FKBP_PPIASE"/>
    <property type="match status" value="1"/>
</dbReference>
<dbReference type="Pfam" id="PF05199">
    <property type="entry name" value="GMC_oxred_C"/>
    <property type="match status" value="1"/>
</dbReference>
<dbReference type="PANTHER" id="PTHR42784:SF1">
    <property type="entry name" value="PYRANOSE 2-OXIDASE"/>
    <property type="match status" value="1"/>
</dbReference>
<name>A0A5N5QL99_9AGAM</name>
<keyword evidence="8" id="KW-0560">Oxidoreductase</keyword>
<keyword evidence="6" id="KW-0285">Flavoprotein</keyword>
<evidence type="ECO:0000256" key="3">
    <source>
        <dbReference type="ARBA" id="ARBA00001974"/>
    </source>
</evidence>
<dbReference type="InterPro" id="IPR046357">
    <property type="entry name" value="PPIase_dom_sf"/>
</dbReference>
<dbReference type="AlphaFoldDB" id="A0A5N5QL99"/>
<evidence type="ECO:0000256" key="5">
    <source>
        <dbReference type="ARBA" id="ARBA00011881"/>
    </source>
</evidence>
<evidence type="ECO:0000256" key="7">
    <source>
        <dbReference type="ARBA" id="ARBA00022827"/>
    </source>
</evidence>
<organism evidence="14 15">
    <name type="scientific">Ceratobasidium theobromae</name>
    <dbReference type="NCBI Taxonomy" id="1582974"/>
    <lineage>
        <taxon>Eukaryota</taxon>
        <taxon>Fungi</taxon>
        <taxon>Dikarya</taxon>
        <taxon>Basidiomycota</taxon>
        <taxon>Agaricomycotina</taxon>
        <taxon>Agaricomycetes</taxon>
        <taxon>Cantharellales</taxon>
        <taxon>Ceratobasidiaceae</taxon>
        <taxon>Ceratobasidium</taxon>
    </lineage>
</organism>
<dbReference type="FunFam" id="3.10.50.40:FF:000006">
    <property type="entry name" value="Peptidyl-prolyl cis-trans isomerase"/>
    <property type="match status" value="1"/>
</dbReference>
<dbReference type="PANTHER" id="PTHR42784">
    <property type="entry name" value="PYRANOSE 2-OXIDASE"/>
    <property type="match status" value="1"/>
</dbReference>
<evidence type="ECO:0000256" key="12">
    <source>
        <dbReference type="SAM" id="SignalP"/>
    </source>
</evidence>
<feature type="signal peptide" evidence="12">
    <location>
        <begin position="1"/>
        <end position="19"/>
    </location>
</feature>
<dbReference type="GO" id="GO:0050660">
    <property type="term" value="F:flavin adenine dinucleotide binding"/>
    <property type="evidence" value="ECO:0007669"/>
    <property type="project" value="InterPro"/>
</dbReference>
<keyword evidence="9 11" id="KW-0697">Rotamase</keyword>